<dbReference type="Gene3D" id="1.20.1060.10">
    <property type="entry name" value="Taq DNA Polymerase, Chain T, domain 4"/>
    <property type="match status" value="1"/>
</dbReference>
<evidence type="ECO:0000256" key="5">
    <source>
        <dbReference type="ARBA" id="ARBA00022705"/>
    </source>
</evidence>
<evidence type="ECO:0000256" key="6">
    <source>
        <dbReference type="ARBA" id="ARBA00022722"/>
    </source>
</evidence>
<evidence type="ECO:0000256" key="10">
    <source>
        <dbReference type="ARBA" id="ARBA00022932"/>
    </source>
</evidence>
<dbReference type="Gene3D" id="3.40.50.1010">
    <property type="entry name" value="5'-nuclease"/>
    <property type="match status" value="1"/>
</dbReference>
<evidence type="ECO:0000256" key="13">
    <source>
        <dbReference type="ARBA" id="ARBA00049244"/>
    </source>
</evidence>
<dbReference type="AlphaFoldDB" id="A0A1G1WQC9"/>
<dbReference type="InterPro" id="IPR029060">
    <property type="entry name" value="PIN-like_dom_sf"/>
</dbReference>
<dbReference type="InterPro" id="IPR019760">
    <property type="entry name" value="DNA-dir_DNA_pol_A_CS"/>
</dbReference>
<keyword evidence="9" id="KW-0269">Exonuclease</keyword>
<dbReference type="Pfam" id="PF01367">
    <property type="entry name" value="5_3_exonuc"/>
    <property type="match status" value="1"/>
</dbReference>
<dbReference type="InterPro" id="IPR008918">
    <property type="entry name" value="HhH2"/>
</dbReference>
<evidence type="ECO:0000256" key="2">
    <source>
        <dbReference type="ARBA" id="ARBA00012417"/>
    </source>
</evidence>
<keyword evidence="10" id="KW-0239">DNA-directed DNA polymerase</keyword>
<evidence type="ECO:0000259" key="14">
    <source>
        <dbReference type="SMART" id="SM00475"/>
    </source>
</evidence>
<evidence type="ECO:0000256" key="4">
    <source>
        <dbReference type="ARBA" id="ARBA00022695"/>
    </source>
</evidence>
<gene>
    <name evidence="16" type="ORF">A3J50_00840</name>
</gene>
<evidence type="ECO:0000256" key="3">
    <source>
        <dbReference type="ARBA" id="ARBA00022679"/>
    </source>
</evidence>
<dbReference type="EC" id="2.7.7.7" evidence="2"/>
<dbReference type="EMBL" id="MHCX01000027">
    <property type="protein sequence ID" value="OGY29407.1"/>
    <property type="molecule type" value="Genomic_DNA"/>
</dbReference>
<dbReference type="InterPro" id="IPR043502">
    <property type="entry name" value="DNA/RNA_pol_sf"/>
</dbReference>
<dbReference type="Gene3D" id="3.30.70.370">
    <property type="match status" value="1"/>
</dbReference>
<dbReference type="CDD" id="cd09898">
    <property type="entry name" value="H3TH_53EXO"/>
    <property type="match status" value="1"/>
</dbReference>
<keyword evidence="4" id="KW-0548">Nucleotidyltransferase</keyword>
<dbReference type="SMART" id="SM00482">
    <property type="entry name" value="POLAc"/>
    <property type="match status" value="1"/>
</dbReference>
<dbReference type="GO" id="GO:0006261">
    <property type="term" value="P:DNA-templated DNA replication"/>
    <property type="evidence" value="ECO:0007669"/>
    <property type="project" value="InterPro"/>
</dbReference>
<dbReference type="SMART" id="SM00279">
    <property type="entry name" value="HhH2"/>
    <property type="match status" value="1"/>
</dbReference>
<comment type="caution">
    <text evidence="16">The sequence shown here is derived from an EMBL/GenBank/DDBJ whole genome shotgun (WGS) entry which is preliminary data.</text>
</comment>
<dbReference type="InterPro" id="IPR001098">
    <property type="entry name" value="DNA-dir_DNA_pol_A_palm_dom"/>
</dbReference>
<reference evidence="16 17" key="1">
    <citation type="journal article" date="2016" name="Nat. Commun.">
        <title>Thousands of microbial genomes shed light on interconnected biogeochemical processes in an aquifer system.</title>
        <authorList>
            <person name="Anantharaman K."/>
            <person name="Brown C.T."/>
            <person name="Hug L.A."/>
            <person name="Sharon I."/>
            <person name="Castelle C.J."/>
            <person name="Probst A.J."/>
            <person name="Thomas B.C."/>
            <person name="Singh A."/>
            <person name="Wilkins M.J."/>
            <person name="Karaoz U."/>
            <person name="Brodie E.L."/>
            <person name="Williams K.H."/>
            <person name="Hubbard S.S."/>
            <person name="Banfield J.F."/>
        </authorList>
    </citation>
    <scope>NUCLEOTIDE SEQUENCE [LARGE SCALE GENOMIC DNA]</scope>
</reference>
<dbReference type="FunFam" id="1.10.150.20:FF:000002">
    <property type="entry name" value="DNA polymerase I"/>
    <property type="match status" value="1"/>
</dbReference>
<evidence type="ECO:0000259" key="15">
    <source>
        <dbReference type="SMART" id="SM00482"/>
    </source>
</evidence>
<dbReference type="PANTHER" id="PTHR10133:SF27">
    <property type="entry name" value="DNA POLYMERASE NU"/>
    <property type="match status" value="1"/>
</dbReference>
<dbReference type="Gene3D" id="1.10.150.20">
    <property type="entry name" value="5' to 3' exonuclease, C-terminal subdomain"/>
    <property type="match status" value="2"/>
</dbReference>
<evidence type="ECO:0000256" key="11">
    <source>
        <dbReference type="ARBA" id="ARBA00023125"/>
    </source>
</evidence>
<keyword evidence="5" id="KW-0235">DNA replication</keyword>
<dbReference type="GO" id="GO:0006302">
    <property type="term" value="P:double-strand break repair"/>
    <property type="evidence" value="ECO:0007669"/>
    <property type="project" value="TreeGrafter"/>
</dbReference>
<dbReference type="PRINTS" id="PR00868">
    <property type="entry name" value="DNAPOLI"/>
</dbReference>
<dbReference type="Proteomes" id="UP000177821">
    <property type="component" value="Unassembled WGS sequence"/>
</dbReference>
<dbReference type="GO" id="GO:0003887">
    <property type="term" value="F:DNA-directed DNA polymerase activity"/>
    <property type="evidence" value="ECO:0007669"/>
    <property type="project" value="UniProtKB-KW"/>
</dbReference>
<dbReference type="CDD" id="cd09859">
    <property type="entry name" value="PIN_53EXO"/>
    <property type="match status" value="1"/>
</dbReference>
<evidence type="ECO:0000256" key="8">
    <source>
        <dbReference type="ARBA" id="ARBA00022801"/>
    </source>
</evidence>
<dbReference type="SUPFAM" id="SSF88723">
    <property type="entry name" value="PIN domain-like"/>
    <property type="match status" value="1"/>
</dbReference>
<name>A0A1G1WQC9_9BACT</name>
<keyword evidence="11" id="KW-0238">DNA-binding</keyword>
<dbReference type="SUPFAM" id="SSF47807">
    <property type="entry name" value="5' to 3' exonuclease, C-terminal subdomain"/>
    <property type="match status" value="1"/>
</dbReference>
<accession>A0A1G1WQC9</accession>
<dbReference type="InterPro" id="IPR002421">
    <property type="entry name" value="5-3_exonuclease"/>
</dbReference>
<keyword evidence="3" id="KW-0808">Transferase</keyword>
<keyword evidence="12" id="KW-0234">DNA repair</keyword>
<evidence type="ECO:0000256" key="9">
    <source>
        <dbReference type="ARBA" id="ARBA00022839"/>
    </source>
</evidence>
<feature type="domain" description="5'-3' exonuclease" evidence="14">
    <location>
        <begin position="39"/>
        <end position="299"/>
    </location>
</feature>
<dbReference type="InterPro" id="IPR020045">
    <property type="entry name" value="DNA_polI_H3TH"/>
</dbReference>
<keyword evidence="8" id="KW-0378">Hydrolase</keyword>
<dbReference type="GO" id="GO:0008409">
    <property type="term" value="F:5'-3' exonuclease activity"/>
    <property type="evidence" value="ECO:0007669"/>
    <property type="project" value="InterPro"/>
</dbReference>
<evidence type="ECO:0000313" key="16">
    <source>
        <dbReference type="EMBL" id="OGY29407.1"/>
    </source>
</evidence>
<evidence type="ECO:0000256" key="12">
    <source>
        <dbReference type="ARBA" id="ARBA00023204"/>
    </source>
</evidence>
<comment type="similarity">
    <text evidence="1">Belongs to the DNA polymerase type-A family.</text>
</comment>
<organism evidence="16 17">
    <name type="scientific">Candidatus Woykebacteria bacterium RIFCSPHIGHO2_02_FULL_43_16b</name>
    <dbReference type="NCBI Taxonomy" id="1802601"/>
    <lineage>
        <taxon>Bacteria</taxon>
        <taxon>Candidatus Woykeibacteriota</taxon>
    </lineage>
</organism>
<dbReference type="FunFam" id="3.40.50.1010:FF:000001">
    <property type="entry name" value="DNA polymerase I"/>
    <property type="match status" value="1"/>
</dbReference>
<evidence type="ECO:0000313" key="17">
    <source>
        <dbReference type="Proteomes" id="UP000177821"/>
    </source>
</evidence>
<keyword evidence="7" id="KW-0227">DNA damage</keyword>
<dbReference type="PANTHER" id="PTHR10133">
    <property type="entry name" value="DNA POLYMERASE I"/>
    <property type="match status" value="1"/>
</dbReference>
<dbReference type="InterPro" id="IPR020046">
    <property type="entry name" value="5-3_exonucl_a-hlix_arch_N"/>
</dbReference>
<keyword evidence="6" id="KW-0540">Nuclease</keyword>
<dbReference type="Pfam" id="PF02739">
    <property type="entry name" value="5_3_exonuc_N"/>
    <property type="match status" value="1"/>
</dbReference>
<proteinExistence type="inferred from homology"/>
<comment type="catalytic activity">
    <reaction evidence="13">
        <text>DNA(n) + a 2'-deoxyribonucleoside 5'-triphosphate = DNA(n+1) + diphosphate</text>
        <dbReference type="Rhea" id="RHEA:22508"/>
        <dbReference type="Rhea" id="RHEA-COMP:17339"/>
        <dbReference type="Rhea" id="RHEA-COMP:17340"/>
        <dbReference type="ChEBI" id="CHEBI:33019"/>
        <dbReference type="ChEBI" id="CHEBI:61560"/>
        <dbReference type="ChEBI" id="CHEBI:173112"/>
        <dbReference type="EC" id="2.7.7.7"/>
    </reaction>
</comment>
<dbReference type="SUPFAM" id="SSF56672">
    <property type="entry name" value="DNA/RNA polymerases"/>
    <property type="match status" value="1"/>
</dbReference>
<evidence type="ECO:0000256" key="7">
    <source>
        <dbReference type="ARBA" id="ARBA00022763"/>
    </source>
</evidence>
<evidence type="ECO:0000256" key="1">
    <source>
        <dbReference type="ARBA" id="ARBA00007705"/>
    </source>
</evidence>
<dbReference type="CDD" id="cd08637">
    <property type="entry name" value="DNA_pol_A_pol_I_C"/>
    <property type="match status" value="1"/>
</dbReference>
<sequence length="753" mass="84326">MLRPPTFLDYTDSIIDNCVVNFLTIFALPIGILYNESMRKLVLIDGHAILHRAYHALPPLTTQKGEMVNAVYGFSMILLRVLSEIKPDWVIGTFDKAAPTFRHTEYTAYKAHRVAAPDDLHAQLPRIQEVLNALSIPFYELDGYEADDLIGTLALQASESPKVDEVVIVTGDMDSLQLVTSKVKVYTARKGITDTVMFDETAVKERYSLTPAQIPDYKGLAGDASDNIPGVAGIGQVTAKKLLNEYGSVEGVYQNLDKQPERLRNILSVGSEQAVMSKKLATIDTHAPIKIDLEACVLKHYDKNAAVGLFQELQFKSLIPKLPESDFSLSTDTVSSDVSTPLLESVEEKEPSELQSILTEMTKCGVLVDRKVLSDLSSEFEASLKDIEHKIYASIGHELNLNSPKQLSEVLYSELGLTPGRKKKTHPSTDSDTLSSLIDAHPVIELLLQYRELFKLKSTYIDAIPTSINSEDGRVHTEWHDDVARTGRLSSTSPNLQNIPVKGDWGQKIRRAFIAPPGHRLLAGDYNQIELRVMAHLSQDPALLKIFKEGQDIHTTTAAWIFNKNPEEITKDERRVAKTVNFGVLYLMSPYGLSRSLKIDPKVAAEFIERYYARFAKVKEYQEKILQRAKDQGYLETITGFKRYFLELQSANYMVRSSGERMASNFPVQGSAADIIKQAMVNIHKRLKKEKLVSKMILQVHDELVFEVPDSELQILAPLIKEEMEQAFKLSVPLVVELKQGTTWGDMSGMPKS</sequence>
<dbReference type="FunFam" id="1.20.1060.10:FF:000001">
    <property type="entry name" value="DNA polymerase I"/>
    <property type="match status" value="1"/>
</dbReference>
<dbReference type="PROSITE" id="PS00447">
    <property type="entry name" value="DNA_POLYMERASE_A"/>
    <property type="match status" value="1"/>
</dbReference>
<dbReference type="GO" id="GO:0003677">
    <property type="term" value="F:DNA binding"/>
    <property type="evidence" value="ECO:0007669"/>
    <property type="project" value="UniProtKB-KW"/>
</dbReference>
<protein>
    <recommendedName>
        <fullName evidence="2">DNA-directed DNA polymerase</fullName>
        <ecNumber evidence="2">2.7.7.7</ecNumber>
    </recommendedName>
</protein>
<dbReference type="SMART" id="SM00475">
    <property type="entry name" value="53EXOc"/>
    <property type="match status" value="1"/>
</dbReference>
<dbReference type="Pfam" id="PF00476">
    <property type="entry name" value="DNA_pol_A"/>
    <property type="match status" value="1"/>
</dbReference>
<dbReference type="InterPro" id="IPR002298">
    <property type="entry name" value="DNA_polymerase_A"/>
</dbReference>
<feature type="domain" description="DNA-directed DNA polymerase family A palm" evidence="15">
    <location>
        <begin position="506"/>
        <end position="712"/>
    </location>
</feature>
<dbReference type="InterPro" id="IPR036279">
    <property type="entry name" value="5-3_exonuclease_C_sf"/>
</dbReference>
<dbReference type="FunFam" id="1.10.150.20:FF:000003">
    <property type="entry name" value="DNA polymerase I"/>
    <property type="match status" value="1"/>
</dbReference>